<dbReference type="RefSeq" id="WP_386813614.1">
    <property type="nucleotide sequence ID" value="NZ_JBHTIH010000008.1"/>
</dbReference>
<accession>A0ABW2YQR6</accession>
<name>A0ABW2YQR6_9GAMM</name>
<reference evidence="2" key="1">
    <citation type="journal article" date="2019" name="Int. J. Syst. Evol. Microbiol.">
        <title>The Global Catalogue of Microorganisms (GCM) 10K type strain sequencing project: providing services to taxonomists for standard genome sequencing and annotation.</title>
        <authorList>
            <consortium name="The Broad Institute Genomics Platform"/>
            <consortium name="The Broad Institute Genome Sequencing Center for Infectious Disease"/>
            <person name="Wu L."/>
            <person name="Ma J."/>
        </authorList>
    </citation>
    <scope>NUCLEOTIDE SEQUENCE [LARGE SCALE GENOMIC DNA]</scope>
    <source>
        <strain evidence="2">CCUG 55491</strain>
    </source>
</reference>
<protein>
    <submittedName>
        <fullName evidence="1">Uncharacterized protein</fullName>
    </submittedName>
</protein>
<evidence type="ECO:0000313" key="2">
    <source>
        <dbReference type="Proteomes" id="UP001597090"/>
    </source>
</evidence>
<dbReference type="Proteomes" id="UP001597090">
    <property type="component" value="Unassembled WGS sequence"/>
</dbReference>
<evidence type="ECO:0000313" key="1">
    <source>
        <dbReference type="EMBL" id="MFD0740467.1"/>
    </source>
</evidence>
<sequence>MAAPTGSAIIPHHAVQADETGGCQTRGVVADLDMPCAWTKAVGARMQSEAGDFGGHLLRFRSHDAWAVA</sequence>
<proteinExistence type="predicted"/>
<comment type="caution">
    <text evidence="1">The sequence shown here is derived from an EMBL/GenBank/DDBJ whole genome shotgun (WGS) entry which is preliminary data.</text>
</comment>
<organism evidence="1 2">
    <name type="scientific">Lysobacter koreensis</name>
    <dbReference type="NCBI Taxonomy" id="266122"/>
    <lineage>
        <taxon>Bacteria</taxon>
        <taxon>Pseudomonadati</taxon>
        <taxon>Pseudomonadota</taxon>
        <taxon>Gammaproteobacteria</taxon>
        <taxon>Lysobacterales</taxon>
        <taxon>Lysobacteraceae</taxon>
        <taxon>Lysobacter</taxon>
    </lineage>
</organism>
<dbReference type="EMBL" id="JBHTIH010000008">
    <property type="protein sequence ID" value="MFD0740467.1"/>
    <property type="molecule type" value="Genomic_DNA"/>
</dbReference>
<gene>
    <name evidence="1" type="ORF">ACFQZQ_14375</name>
</gene>
<keyword evidence="2" id="KW-1185">Reference proteome</keyword>